<proteinExistence type="predicted"/>
<dbReference type="EMBL" id="VDDC01000070">
    <property type="protein sequence ID" value="TNH37577.1"/>
    <property type="molecule type" value="Genomic_DNA"/>
</dbReference>
<comment type="caution">
    <text evidence="1">The sequence shown here is derived from an EMBL/GenBank/DDBJ whole genome shotgun (WGS) entry which is preliminary data.</text>
</comment>
<sequence>MRSNAEQSIFDYRLDSAKYTGNSESFEKISKEYTLHISHAIQERKMEVQGSSSSNIKQLRRSSTVERKDLLDEIASPAERQPNLLTRKSRLFSSFTPNYEWEGYVVHVDSEKFVVNLSDVHDEEGSVTDQAEFDLKELPEADQRRIETGSIVRWLVGLEILPNDQRQRVSRVHLRRLPVFTKHDVDSALEEAMSILQGMEMDDAS</sequence>
<evidence type="ECO:0000313" key="1">
    <source>
        <dbReference type="EMBL" id="TNH37577.1"/>
    </source>
</evidence>
<keyword evidence="2" id="KW-1185">Reference proteome</keyword>
<gene>
    <name evidence="1" type="ORF">FHD67_19575</name>
</gene>
<accession>A0A5C4R1N5</accession>
<evidence type="ECO:0000313" key="2">
    <source>
        <dbReference type="Proteomes" id="UP000304880"/>
    </source>
</evidence>
<dbReference type="RefSeq" id="WP_139599772.1">
    <property type="nucleotide sequence ID" value="NZ_VDDC01000070.1"/>
</dbReference>
<name>A0A5C4R1N5_9RHOB</name>
<dbReference type="Proteomes" id="UP000304880">
    <property type="component" value="Unassembled WGS sequence"/>
</dbReference>
<dbReference type="AlphaFoldDB" id="A0A5C4R1N5"/>
<reference evidence="1 2" key="1">
    <citation type="submission" date="2019-06" db="EMBL/GenBank/DDBJ databases">
        <authorList>
            <person name="Li J."/>
        </authorList>
    </citation>
    <scope>NUCLEOTIDE SEQUENCE [LARGE SCALE GENOMIC DNA]</scope>
    <source>
        <strain evidence="1 2">CGMCC 1.8012</strain>
    </source>
</reference>
<organism evidence="1 2">
    <name type="scientific">Paracoccus haeundaensis</name>
    <dbReference type="NCBI Taxonomy" id="225362"/>
    <lineage>
        <taxon>Bacteria</taxon>
        <taxon>Pseudomonadati</taxon>
        <taxon>Pseudomonadota</taxon>
        <taxon>Alphaproteobacteria</taxon>
        <taxon>Rhodobacterales</taxon>
        <taxon>Paracoccaceae</taxon>
        <taxon>Paracoccus</taxon>
    </lineage>
</organism>
<protein>
    <submittedName>
        <fullName evidence="1">Uncharacterized protein</fullName>
    </submittedName>
</protein>